<dbReference type="AlphaFoldDB" id="A0A1Z8B5A6"/>
<protein>
    <submittedName>
        <fullName evidence="4">TetR family transcriptional regulator</fullName>
    </submittedName>
</protein>
<proteinExistence type="predicted"/>
<dbReference type="InterPro" id="IPR001647">
    <property type="entry name" value="HTH_TetR"/>
</dbReference>
<gene>
    <name evidence="4" type="ORF">A9Q93_04745</name>
</gene>
<dbReference type="SUPFAM" id="SSF46689">
    <property type="entry name" value="Homeodomain-like"/>
    <property type="match status" value="1"/>
</dbReference>
<dbReference type="Gene3D" id="1.10.357.10">
    <property type="entry name" value="Tetracycline Repressor, domain 2"/>
    <property type="match status" value="1"/>
</dbReference>
<dbReference type="GO" id="GO:0003677">
    <property type="term" value="F:DNA binding"/>
    <property type="evidence" value="ECO:0007669"/>
    <property type="project" value="UniProtKB-UniRule"/>
</dbReference>
<dbReference type="PRINTS" id="PR00455">
    <property type="entry name" value="HTHTETR"/>
</dbReference>
<dbReference type="InterPro" id="IPR050624">
    <property type="entry name" value="HTH-type_Tx_Regulator"/>
</dbReference>
<evidence type="ECO:0000256" key="1">
    <source>
        <dbReference type="ARBA" id="ARBA00023125"/>
    </source>
</evidence>
<evidence type="ECO:0000259" key="3">
    <source>
        <dbReference type="PROSITE" id="PS50977"/>
    </source>
</evidence>
<reference evidence="5" key="1">
    <citation type="journal article" date="2017" name="Proc. Natl. Acad. Sci. U.S.A.">
        <title>Simulation of Deepwater Horizon oil plume reveals substrate specialization within a complex community of hydrocarbon-degraders.</title>
        <authorList>
            <person name="Hu P."/>
            <person name="Dubinsky E.A."/>
            <person name="Probst A.J."/>
            <person name="Wang J."/>
            <person name="Sieber C.M.K."/>
            <person name="Tom L.M."/>
            <person name="Gardinali P."/>
            <person name="Banfield J.F."/>
            <person name="Atlas R.M."/>
            <person name="Andersen G.L."/>
        </authorList>
    </citation>
    <scope>NUCLEOTIDE SEQUENCE [LARGE SCALE GENOMIC DNA]</scope>
</reference>
<dbReference type="Pfam" id="PF00440">
    <property type="entry name" value="TetR_N"/>
    <property type="match status" value="1"/>
</dbReference>
<organism evidence="4 5">
    <name type="scientific">Nonlabens dokdonensis</name>
    <dbReference type="NCBI Taxonomy" id="328515"/>
    <lineage>
        <taxon>Bacteria</taxon>
        <taxon>Pseudomonadati</taxon>
        <taxon>Bacteroidota</taxon>
        <taxon>Flavobacteriia</taxon>
        <taxon>Flavobacteriales</taxon>
        <taxon>Flavobacteriaceae</taxon>
        <taxon>Nonlabens</taxon>
    </lineage>
</organism>
<accession>A0A1Z8B5A6</accession>
<dbReference type="SUPFAM" id="SSF48498">
    <property type="entry name" value="Tetracyclin repressor-like, C-terminal domain"/>
    <property type="match status" value="1"/>
</dbReference>
<dbReference type="InterPro" id="IPR036271">
    <property type="entry name" value="Tet_transcr_reg_TetR-rel_C_sf"/>
</dbReference>
<dbReference type="Gene3D" id="1.10.10.60">
    <property type="entry name" value="Homeodomain-like"/>
    <property type="match status" value="1"/>
</dbReference>
<name>A0A1Z8B5A6_9FLAO</name>
<dbReference type="EMBL" id="MAAX01000076">
    <property type="protein sequence ID" value="OUS17764.1"/>
    <property type="molecule type" value="Genomic_DNA"/>
</dbReference>
<dbReference type="InterPro" id="IPR009057">
    <property type="entry name" value="Homeodomain-like_sf"/>
</dbReference>
<comment type="caution">
    <text evidence="4">The sequence shown here is derived from an EMBL/GenBank/DDBJ whole genome shotgun (WGS) entry which is preliminary data.</text>
</comment>
<dbReference type="Proteomes" id="UP000196102">
    <property type="component" value="Unassembled WGS sequence"/>
</dbReference>
<sequence>MTCIKEHIIKTSLDLFLTLGFKSVTMDEIATKLGMSKKTLYNHFKNKNQLVDVSSVELCNHVCNGVDEIVDAKNENAIEELYTVKKFVMQQLKSDDASPIYQLQKYYPETHKKITDMQYTHMENCIKKNVNRGIEEGYYRDNIDADFIARMYFIGMQGIKNLNIFPASKYPVNELYDKYLDYHIRGIVTPQGRKILNKITNSNHD</sequence>
<dbReference type="PANTHER" id="PTHR43479:SF11">
    <property type="entry name" value="ACREF_ENVCD OPERON REPRESSOR-RELATED"/>
    <property type="match status" value="1"/>
</dbReference>
<evidence type="ECO:0000256" key="2">
    <source>
        <dbReference type="PROSITE-ProRule" id="PRU00335"/>
    </source>
</evidence>
<dbReference type="RefSeq" id="WP_303686246.1">
    <property type="nucleotide sequence ID" value="NZ_CAJXYO010000019.1"/>
</dbReference>
<evidence type="ECO:0000313" key="4">
    <source>
        <dbReference type="EMBL" id="OUS17764.1"/>
    </source>
</evidence>
<feature type="DNA-binding region" description="H-T-H motif" evidence="2">
    <location>
        <begin position="25"/>
        <end position="44"/>
    </location>
</feature>
<evidence type="ECO:0000313" key="5">
    <source>
        <dbReference type="Proteomes" id="UP000196102"/>
    </source>
</evidence>
<dbReference type="PROSITE" id="PS50977">
    <property type="entry name" value="HTH_TETR_2"/>
    <property type="match status" value="1"/>
</dbReference>
<feature type="domain" description="HTH tetR-type" evidence="3">
    <location>
        <begin position="2"/>
        <end position="62"/>
    </location>
</feature>
<dbReference type="PANTHER" id="PTHR43479">
    <property type="entry name" value="ACREF/ENVCD OPERON REPRESSOR-RELATED"/>
    <property type="match status" value="1"/>
</dbReference>
<keyword evidence="1 2" id="KW-0238">DNA-binding</keyword>